<feature type="region of interest" description="Disordered" evidence="1">
    <location>
        <begin position="116"/>
        <end position="199"/>
    </location>
</feature>
<sequence>MFAHFLSSGVVTVAWGFVGVRFETNYDRALCVSEIRYLRADLIGVKLNGERNADKATPPVTCSNSMTSTRPVEVLATPVPAAEEGGERPLGPELEGWAKRFPVVKEIANELDEWERKKVTETEKPEPASPPRIDQVLGGELSQPGTSASMEVSRNAASLSAPPPARESPKTGLLQKKKPTKEKKDEMSPPGSPSSVMSRSTKAFIRETARRMSQVVGAPKGLEDLFTRVLGDPSKESTSPWTNRVRAMKAIKEICLDKSVTPEEFKTLFESLTGAILLQLTDRRSQVCKLGCVEMEAIVRARPTEFLQFAPAILLPLCKLTKVTVKIISVSAMRLSGVIVKNINDEEKMEILDTIHTACRDRARYVRRESYKLLQDKINSFYWKGTFESKNGNLILSKTLKTCKEGVDDSDAKTRSEATRALVCLIKAISRKEIPSESKSEPRRGSSASKISSLVPANGSVETLNQNLLECGEAGKAVREVVVGMSSALQKKLMDTLLGLATPSPAASPTRAKASSSPGRRGRLAKKTPKKKGGRSKMRDFIKQQKLLKAKQAKEEAAKTGNELIVVSAPPKDSSNHGEKN</sequence>
<name>A0A7S0DLS6_9EUKA</name>
<feature type="compositionally biased region" description="Basic residues" evidence="1">
    <location>
        <begin position="520"/>
        <end position="536"/>
    </location>
</feature>
<feature type="chain" id="PRO_5031201767" description="TOG domain-containing protein" evidence="2">
    <location>
        <begin position="17"/>
        <end position="581"/>
    </location>
</feature>
<feature type="compositionally biased region" description="Basic and acidic residues" evidence="1">
    <location>
        <begin position="435"/>
        <end position="444"/>
    </location>
</feature>
<feature type="region of interest" description="Disordered" evidence="1">
    <location>
        <begin position="501"/>
        <end position="581"/>
    </location>
</feature>
<feature type="compositionally biased region" description="Basic and acidic residues" evidence="1">
    <location>
        <begin position="116"/>
        <end position="126"/>
    </location>
</feature>
<keyword evidence="2" id="KW-0732">Signal</keyword>
<dbReference type="InterPro" id="IPR011989">
    <property type="entry name" value="ARM-like"/>
</dbReference>
<dbReference type="AlphaFoldDB" id="A0A7S0DLS6"/>
<accession>A0A7S0DLS6</accession>
<protein>
    <recommendedName>
        <fullName evidence="3">TOG domain-containing protein</fullName>
    </recommendedName>
</protein>
<feature type="region of interest" description="Disordered" evidence="1">
    <location>
        <begin position="435"/>
        <end position="454"/>
    </location>
</feature>
<gene>
    <name evidence="4" type="ORF">LAMO00422_LOCUS17062</name>
</gene>
<dbReference type="InterPro" id="IPR034085">
    <property type="entry name" value="TOG"/>
</dbReference>
<feature type="compositionally biased region" description="Low complexity" evidence="1">
    <location>
        <begin position="501"/>
        <end position="518"/>
    </location>
</feature>
<feature type="domain" description="TOG" evidence="3">
    <location>
        <begin position="224"/>
        <end position="460"/>
    </location>
</feature>
<dbReference type="InterPro" id="IPR016024">
    <property type="entry name" value="ARM-type_fold"/>
</dbReference>
<dbReference type="InterPro" id="IPR024395">
    <property type="entry name" value="CLASP_N_dom"/>
</dbReference>
<evidence type="ECO:0000256" key="2">
    <source>
        <dbReference type="SAM" id="SignalP"/>
    </source>
</evidence>
<organism evidence="4">
    <name type="scientific">Amorphochlora amoebiformis</name>
    <dbReference type="NCBI Taxonomy" id="1561963"/>
    <lineage>
        <taxon>Eukaryota</taxon>
        <taxon>Sar</taxon>
        <taxon>Rhizaria</taxon>
        <taxon>Cercozoa</taxon>
        <taxon>Chlorarachniophyceae</taxon>
        <taxon>Amorphochlora</taxon>
    </lineage>
</organism>
<dbReference type="Gene3D" id="1.25.10.10">
    <property type="entry name" value="Leucine-rich Repeat Variant"/>
    <property type="match status" value="1"/>
</dbReference>
<evidence type="ECO:0000313" key="4">
    <source>
        <dbReference type="EMBL" id="CAD8458111.1"/>
    </source>
</evidence>
<evidence type="ECO:0000256" key="1">
    <source>
        <dbReference type="SAM" id="MobiDB-lite"/>
    </source>
</evidence>
<reference evidence="4" key="1">
    <citation type="submission" date="2021-01" db="EMBL/GenBank/DDBJ databases">
        <authorList>
            <person name="Corre E."/>
            <person name="Pelletier E."/>
            <person name="Niang G."/>
            <person name="Scheremetjew M."/>
            <person name="Finn R."/>
            <person name="Kale V."/>
            <person name="Holt S."/>
            <person name="Cochrane G."/>
            <person name="Meng A."/>
            <person name="Brown T."/>
            <person name="Cohen L."/>
        </authorList>
    </citation>
    <scope>NUCLEOTIDE SEQUENCE</scope>
    <source>
        <strain evidence="4">CCMP2058</strain>
    </source>
</reference>
<feature type="compositionally biased region" description="Polar residues" evidence="1">
    <location>
        <begin position="143"/>
        <end position="158"/>
    </location>
</feature>
<proteinExistence type="predicted"/>
<dbReference type="SMART" id="SM01349">
    <property type="entry name" value="TOG"/>
    <property type="match status" value="1"/>
</dbReference>
<evidence type="ECO:0000259" key="3">
    <source>
        <dbReference type="SMART" id="SM01349"/>
    </source>
</evidence>
<dbReference type="EMBL" id="HBEM01025110">
    <property type="protein sequence ID" value="CAD8458111.1"/>
    <property type="molecule type" value="Transcribed_RNA"/>
</dbReference>
<feature type="signal peptide" evidence="2">
    <location>
        <begin position="1"/>
        <end position="16"/>
    </location>
</feature>
<dbReference type="Pfam" id="PF12348">
    <property type="entry name" value="CLASP_N"/>
    <property type="match status" value="1"/>
</dbReference>
<dbReference type="SUPFAM" id="SSF48371">
    <property type="entry name" value="ARM repeat"/>
    <property type="match status" value="1"/>
</dbReference>